<sequence>MDDFTTFVERTAKLLNDEVELTIREGSRSDFPGEPRDAADAFVSSLGFTPIGDGWLDLDKDAAEPSSHLANILKRDLVGHNLDWLSASDAKACAEEFYSLFKHGKVTRLANRIGNGWNPITSSTIEAAFVSMDDSRIALFLVEAED</sequence>
<evidence type="ECO:0000313" key="1">
    <source>
        <dbReference type="EMBL" id="MBB4839930.1"/>
    </source>
</evidence>
<name>A0A7W7NS40_9SPHN</name>
<keyword evidence="2" id="KW-1185">Reference proteome</keyword>
<comment type="caution">
    <text evidence="1">The sequence shown here is derived from an EMBL/GenBank/DDBJ whole genome shotgun (WGS) entry which is preliminary data.</text>
</comment>
<gene>
    <name evidence="1" type="ORF">HNP52_003022</name>
</gene>
<dbReference type="AlphaFoldDB" id="A0A7W7NS40"/>
<accession>A0A7W7NS40</accession>
<dbReference type="EMBL" id="JACHLN010000003">
    <property type="protein sequence ID" value="MBB4839930.1"/>
    <property type="molecule type" value="Genomic_DNA"/>
</dbReference>
<dbReference type="Proteomes" id="UP000575241">
    <property type="component" value="Unassembled WGS sequence"/>
</dbReference>
<organism evidence="1 2">
    <name type="scientific">Sphingomonas kyeonggiensis</name>
    <dbReference type="NCBI Taxonomy" id="1268553"/>
    <lineage>
        <taxon>Bacteria</taxon>
        <taxon>Pseudomonadati</taxon>
        <taxon>Pseudomonadota</taxon>
        <taxon>Alphaproteobacteria</taxon>
        <taxon>Sphingomonadales</taxon>
        <taxon>Sphingomonadaceae</taxon>
        <taxon>Sphingomonas</taxon>
    </lineage>
</organism>
<reference evidence="1 2" key="1">
    <citation type="submission" date="2020-08" db="EMBL/GenBank/DDBJ databases">
        <title>Functional genomics of gut bacteria from endangered species of beetles.</title>
        <authorList>
            <person name="Carlos-Shanley C."/>
        </authorList>
    </citation>
    <scope>NUCLEOTIDE SEQUENCE [LARGE SCALE GENOMIC DNA]</scope>
    <source>
        <strain evidence="1 2">S00224</strain>
    </source>
</reference>
<protein>
    <submittedName>
        <fullName evidence="1">Uncharacterized protein</fullName>
    </submittedName>
</protein>
<evidence type="ECO:0000313" key="2">
    <source>
        <dbReference type="Proteomes" id="UP000575241"/>
    </source>
</evidence>
<dbReference type="RefSeq" id="WP_184168456.1">
    <property type="nucleotide sequence ID" value="NZ_JACHLN010000003.1"/>
</dbReference>
<proteinExistence type="predicted"/>